<evidence type="ECO:0000313" key="2">
    <source>
        <dbReference type="Proteomes" id="UP000789366"/>
    </source>
</evidence>
<name>A0ACA9K638_9GLOM</name>
<sequence length="931" mass="105249">MHGGKRKRRLSSYGLRLQAKQRLMHGFGWRNKQLKNEYIKAKSKAGDTGVNLLTSSESRLDNIIFRSGLASTLRCALEPGQVISLKKEKMAENKLVKNNLEQNIKFPSYLNFDKQKLAINYLRIPQPEELNRDIDTSLVVEWYIFALINNIIEKKFDGDNFSLLLPEKLQGLFPNLTLKQLVFWGLVLVGLFAFTSYFSSLWEEELRIKGGHYVKNTLLEKFRQLPLTERKARQKEISTLVELDSGQFVLRNDKKYKKELTKEWAAREKETSHSILIDSMGLTSHYRTKQLKISLLTPNKGKIIITDNQGNNYNLHQDLNLQSWRENNIAYCSHETLLEEANIQDTLQRKSHSQIFLFDEADNGLDKENQARFKEVIEGKPVLSNNKNPLNKQESTNSNLLVEIIRRHTLNTDNELKNNTLYLANESVTAAELGEIIGRPISVSRNQALTDDLLTDYCLSINVRVKKKSGLDFRQIIQEYSQKSQPQGSLVNRPPIVSIMGHIDHGKTTLLDTIRQTQVQKKEAGGITQKVSVSQAEFQGQKITFLDTPGHSDFIKMRQRGISLTDLVVLVIDAKDGIMSQTAEIIDYLHNYRLPTLVFINHKKPSGEIIVVSGNAKEKDSVNHLLENILLFADFKSHPQSPAHGVVIDSFLHPQTGSQINELLIQDGTLKIKDSIFLNGKFGSVKIMSDIRGQRVTTAQPSDIVKVSGINIPAELGDRFLVLNDEKKKNVNLVLVADSQNSLEALTELVKKKNAPHCDLSAVYKAVGNLNSFALDLTKITNSQVLIFGYQPPQSQTKTLKENNTSFFSSKIIYEIGEKLDQIIDSQQEIEEVEEIVGTAVVKVVFEFSKGNIAGCQVTEGKISRNKRVYVLRGKEAQKIFTGEIKSLESNKVEKNEISSGQECGIVLKGFDNFQEGDKIVAFQKVKREVL</sequence>
<keyword evidence="2" id="KW-1185">Reference proteome</keyword>
<gene>
    <name evidence="1" type="ORF">SPELUC_LOCUS1002</name>
</gene>
<accession>A0ACA9K638</accession>
<evidence type="ECO:0000313" key="1">
    <source>
        <dbReference type="EMBL" id="CAG8455107.1"/>
    </source>
</evidence>
<reference evidence="1" key="1">
    <citation type="submission" date="2021-06" db="EMBL/GenBank/DDBJ databases">
        <authorList>
            <person name="Kallberg Y."/>
            <person name="Tangrot J."/>
            <person name="Rosling A."/>
        </authorList>
    </citation>
    <scope>NUCLEOTIDE SEQUENCE</scope>
    <source>
        <strain evidence="1">28 12/20/2015</strain>
    </source>
</reference>
<dbReference type="EMBL" id="CAJVPW010000467">
    <property type="protein sequence ID" value="CAG8455107.1"/>
    <property type="molecule type" value="Genomic_DNA"/>
</dbReference>
<protein>
    <submittedName>
        <fullName evidence="1">15934_t:CDS:1</fullName>
    </submittedName>
</protein>
<proteinExistence type="predicted"/>
<dbReference type="Proteomes" id="UP000789366">
    <property type="component" value="Unassembled WGS sequence"/>
</dbReference>
<organism evidence="1 2">
    <name type="scientific">Cetraspora pellucida</name>
    <dbReference type="NCBI Taxonomy" id="1433469"/>
    <lineage>
        <taxon>Eukaryota</taxon>
        <taxon>Fungi</taxon>
        <taxon>Fungi incertae sedis</taxon>
        <taxon>Mucoromycota</taxon>
        <taxon>Glomeromycotina</taxon>
        <taxon>Glomeromycetes</taxon>
        <taxon>Diversisporales</taxon>
        <taxon>Gigasporaceae</taxon>
        <taxon>Cetraspora</taxon>
    </lineage>
</organism>
<comment type="caution">
    <text evidence="1">The sequence shown here is derived from an EMBL/GenBank/DDBJ whole genome shotgun (WGS) entry which is preliminary data.</text>
</comment>